<keyword evidence="4" id="KW-1185">Reference proteome</keyword>
<feature type="domain" description="PTS EIIB type-2" evidence="2">
    <location>
        <begin position="2"/>
        <end position="91"/>
    </location>
</feature>
<name>A0A917HBH7_9BACI</name>
<dbReference type="GO" id="GO:0008982">
    <property type="term" value="F:protein-N(PI)-phosphohistidine-sugar phosphotransferase activity"/>
    <property type="evidence" value="ECO:0007669"/>
    <property type="project" value="InterPro"/>
</dbReference>
<evidence type="ECO:0000313" key="4">
    <source>
        <dbReference type="Proteomes" id="UP000622860"/>
    </source>
</evidence>
<dbReference type="AlphaFoldDB" id="A0A917HBH7"/>
<comment type="caution">
    <text evidence="3">The sequence shown here is derived from an EMBL/GenBank/DDBJ whole genome shotgun (WGS) entry which is preliminary data.</text>
</comment>
<dbReference type="Proteomes" id="UP000622860">
    <property type="component" value="Unassembled WGS sequence"/>
</dbReference>
<evidence type="ECO:0000256" key="1">
    <source>
        <dbReference type="ARBA" id="ARBA00022679"/>
    </source>
</evidence>
<dbReference type="Pfam" id="PF02302">
    <property type="entry name" value="PTS_IIB"/>
    <property type="match status" value="1"/>
</dbReference>
<sequence length="91" mass="9890">MMKILTVCGLGQGTSLILKMNVEQVLGEKGIQADVEHTDVSAASSMQADYIVTSNELAESLVGHSAKVFIVNNYFDMDEINQAIDENIVKD</sequence>
<dbReference type="EMBL" id="BMFR01000005">
    <property type="protein sequence ID" value="GGG72654.1"/>
    <property type="molecule type" value="Genomic_DNA"/>
</dbReference>
<dbReference type="PROSITE" id="PS51099">
    <property type="entry name" value="PTS_EIIB_TYPE_2"/>
    <property type="match status" value="1"/>
</dbReference>
<reference evidence="3" key="1">
    <citation type="journal article" date="2014" name="Int. J. Syst. Evol. Microbiol.">
        <title>Complete genome sequence of Corynebacterium casei LMG S-19264T (=DSM 44701T), isolated from a smear-ripened cheese.</title>
        <authorList>
            <consortium name="US DOE Joint Genome Institute (JGI-PGF)"/>
            <person name="Walter F."/>
            <person name="Albersmeier A."/>
            <person name="Kalinowski J."/>
            <person name="Ruckert C."/>
        </authorList>
    </citation>
    <scope>NUCLEOTIDE SEQUENCE</scope>
    <source>
        <strain evidence="3">CGMCC 1.12754</strain>
    </source>
</reference>
<accession>A0A917HBH7</accession>
<dbReference type="GO" id="GO:0009401">
    <property type="term" value="P:phosphoenolpyruvate-dependent sugar phosphotransferase system"/>
    <property type="evidence" value="ECO:0007669"/>
    <property type="project" value="InterPro"/>
</dbReference>
<organism evidence="3 4">
    <name type="scientific">Virgibacillus oceani</name>
    <dbReference type="NCBI Taxonomy" id="1479511"/>
    <lineage>
        <taxon>Bacteria</taxon>
        <taxon>Bacillati</taxon>
        <taxon>Bacillota</taxon>
        <taxon>Bacilli</taxon>
        <taxon>Bacillales</taxon>
        <taxon>Bacillaceae</taxon>
        <taxon>Virgibacillus</taxon>
    </lineage>
</organism>
<evidence type="ECO:0000313" key="3">
    <source>
        <dbReference type="EMBL" id="GGG72654.1"/>
    </source>
</evidence>
<reference evidence="3" key="2">
    <citation type="submission" date="2020-09" db="EMBL/GenBank/DDBJ databases">
        <authorList>
            <person name="Sun Q."/>
            <person name="Zhou Y."/>
        </authorList>
    </citation>
    <scope>NUCLEOTIDE SEQUENCE</scope>
    <source>
        <strain evidence="3">CGMCC 1.12754</strain>
    </source>
</reference>
<protein>
    <submittedName>
        <fullName evidence="3">PTS ascorbate transporter subunit IIB</fullName>
    </submittedName>
</protein>
<proteinExistence type="predicted"/>
<dbReference type="InterPro" id="IPR013011">
    <property type="entry name" value="PTS_EIIB_2"/>
</dbReference>
<dbReference type="CDD" id="cd05563">
    <property type="entry name" value="PTS_IIB_ascorbate"/>
    <property type="match status" value="1"/>
</dbReference>
<dbReference type="Gene3D" id="3.40.50.2300">
    <property type="match status" value="1"/>
</dbReference>
<dbReference type="InterPro" id="IPR003501">
    <property type="entry name" value="PTS_EIIB_2/3"/>
</dbReference>
<dbReference type="SUPFAM" id="SSF52794">
    <property type="entry name" value="PTS system IIB component-like"/>
    <property type="match status" value="1"/>
</dbReference>
<gene>
    <name evidence="3" type="ORF">GCM10011398_16260</name>
</gene>
<dbReference type="InterPro" id="IPR036095">
    <property type="entry name" value="PTS_EIIB-like_sf"/>
</dbReference>
<evidence type="ECO:0000259" key="2">
    <source>
        <dbReference type="PROSITE" id="PS51099"/>
    </source>
</evidence>
<keyword evidence="1" id="KW-0808">Transferase</keyword>